<organism evidence="3 4">
    <name type="scientific">Mycolicibacterium aichiense</name>
    <dbReference type="NCBI Taxonomy" id="1799"/>
    <lineage>
        <taxon>Bacteria</taxon>
        <taxon>Bacillati</taxon>
        <taxon>Actinomycetota</taxon>
        <taxon>Actinomycetes</taxon>
        <taxon>Mycobacteriales</taxon>
        <taxon>Mycobacteriaceae</taxon>
        <taxon>Mycolicibacterium</taxon>
    </lineage>
</organism>
<name>A0AAD1HR39_9MYCO</name>
<keyword evidence="1" id="KW-0812">Transmembrane</keyword>
<dbReference type="EMBL" id="AP022561">
    <property type="protein sequence ID" value="BBX09854.1"/>
    <property type="molecule type" value="Genomic_DNA"/>
</dbReference>
<dbReference type="AlphaFoldDB" id="A0AAD1HR39"/>
<dbReference type="RefSeq" id="WP_115318737.1">
    <property type="nucleotide sequence ID" value="NZ_AP022561.1"/>
</dbReference>
<evidence type="ECO:0000313" key="4">
    <source>
        <dbReference type="Proteomes" id="UP000467327"/>
    </source>
</evidence>
<dbReference type="SUPFAM" id="SSF56219">
    <property type="entry name" value="DNase I-like"/>
    <property type="match status" value="1"/>
</dbReference>
<reference evidence="3 4" key="1">
    <citation type="journal article" date="2019" name="Emerg. Microbes Infect.">
        <title>Comprehensive subspecies identification of 175 nontuberculous mycobacteria species based on 7547 genomic profiles.</title>
        <authorList>
            <person name="Matsumoto Y."/>
            <person name="Kinjo T."/>
            <person name="Motooka D."/>
            <person name="Nabeya D."/>
            <person name="Jung N."/>
            <person name="Uechi K."/>
            <person name="Horii T."/>
            <person name="Iida T."/>
            <person name="Fujita J."/>
            <person name="Nakamura S."/>
        </authorList>
    </citation>
    <scope>NUCLEOTIDE SEQUENCE [LARGE SCALE GENOMIC DNA]</scope>
    <source>
        <strain evidence="3 4">JCM 6376</strain>
    </source>
</reference>
<protein>
    <recommendedName>
        <fullName evidence="2">Endonuclease/exonuclease/phosphatase domain-containing protein</fullName>
    </recommendedName>
</protein>
<feature type="transmembrane region" description="Helical" evidence="1">
    <location>
        <begin position="63"/>
        <end position="81"/>
    </location>
</feature>
<proteinExistence type="predicted"/>
<dbReference type="Proteomes" id="UP000467327">
    <property type="component" value="Chromosome"/>
</dbReference>
<gene>
    <name evidence="3" type="ORF">MAIC_46570</name>
</gene>
<dbReference type="Gene3D" id="3.60.10.10">
    <property type="entry name" value="Endonuclease/exonuclease/phosphatase"/>
    <property type="match status" value="1"/>
</dbReference>
<keyword evidence="4" id="KW-1185">Reference proteome</keyword>
<evidence type="ECO:0000259" key="2">
    <source>
        <dbReference type="Pfam" id="PF03372"/>
    </source>
</evidence>
<dbReference type="KEGG" id="maic:MAIC_46570"/>
<dbReference type="InterPro" id="IPR005135">
    <property type="entry name" value="Endo/exonuclease/phosphatase"/>
</dbReference>
<dbReference type="Pfam" id="PF03372">
    <property type="entry name" value="Exo_endo_phos"/>
    <property type="match status" value="1"/>
</dbReference>
<keyword evidence="1" id="KW-0472">Membrane</keyword>
<dbReference type="InterPro" id="IPR036691">
    <property type="entry name" value="Endo/exonu/phosph_ase_sf"/>
</dbReference>
<sequence length="332" mass="34629">MSGKRPVLATALAVAILALAALTLIARVRPISTLFGVVVAAASPYAPVMALVGLILSAMARRTSLTIISVLVLTITTAIQIPRYTFTRPATTQFADVQVLSSNLRKGQADPAAFIKLAKESADVIAVSELTPEAVEGFSQAGIDAAFPYSVLFPGAGAGGIGLWSRYPLAAVSPGARRSFTMVAARVQVPGVQVPPLIASVHVFSPVASQRDSVDGWEVSIADAKAVLDRFSDVAGEAAVIVAGDFNTTSDMQQFRALLSNGYRDATDQTGAGFVPTFPADSWLPPALEIDHVLTRRATATSLTAVTVEGSDHRALLATVHIPTIPQSLNDG</sequence>
<keyword evidence="1" id="KW-1133">Transmembrane helix</keyword>
<dbReference type="GO" id="GO:0003824">
    <property type="term" value="F:catalytic activity"/>
    <property type="evidence" value="ECO:0007669"/>
    <property type="project" value="InterPro"/>
</dbReference>
<accession>A0AAD1HR39</accession>
<feature type="domain" description="Endonuclease/exonuclease/phosphatase" evidence="2">
    <location>
        <begin position="101"/>
        <end position="313"/>
    </location>
</feature>
<evidence type="ECO:0000256" key="1">
    <source>
        <dbReference type="SAM" id="Phobius"/>
    </source>
</evidence>
<evidence type="ECO:0000313" key="3">
    <source>
        <dbReference type="EMBL" id="BBX09854.1"/>
    </source>
</evidence>
<feature type="transmembrane region" description="Helical" evidence="1">
    <location>
        <begin position="33"/>
        <end position="56"/>
    </location>
</feature>